<feature type="domain" description="Transcription factor TFIIIB component B'' Myb" evidence="1">
    <location>
        <begin position="1"/>
        <end position="51"/>
    </location>
</feature>
<accession>S4PYJ0</accession>
<protein>
    <submittedName>
        <fullName evidence="2">Transcription factor TFIIIB B'' component</fullName>
    </submittedName>
</protein>
<dbReference type="Pfam" id="PF15963">
    <property type="entry name" value="Myb_DNA-bind_7"/>
    <property type="match status" value="1"/>
</dbReference>
<reference evidence="2" key="1">
    <citation type="journal article" date="2013" name="BMC Genomics">
        <title>Unscrambling butterfly oogenesis.</title>
        <authorList>
            <person name="Carter J.M."/>
            <person name="Baker S.C."/>
            <person name="Pink R."/>
            <person name="Carter D.R."/>
            <person name="Collins A."/>
            <person name="Tomlin J."/>
            <person name="Gibbs M."/>
            <person name="Breuker C.J."/>
        </authorList>
    </citation>
    <scope>NUCLEOTIDE SEQUENCE</scope>
    <source>
        <tissue evidence="2">Ovary</tissue>
    </source>
</reference>
<dbReference type="GO" id="GO:0070898">
    <property type="term" value="P:RNA polymerase III preinitiation complex assembly"/>
    <property type="evidence" value="ECO:0007669"/>
    <property type="project" value="TreeGrafter"/>
</dbReference>
<dbReference type="AlphaFoldDB" id="S4PYJ0"/>
<evidence type="ECO:0000259" key="1">
    <source>
        <dbReference type="Pfam" id="PF15963"/>
    </source>
</evidence>
<dbReference type="PANTHER" id="PTHR22929">
    <property type="entry name" value="RNA POLYMERASE III TRANSCRIPTION INITIATION FACTOR B"/>
    <property type="match status" value="1"/>
</dbReference>
<dbReference type="GO" id="GO:0001156">
    <property type="term" value="F:TFIIIC-class transcription factor complex binding"/>
    <property type="evidence" value="ECO:0007669"/>
    <property type="project" value="TreeGrafter"/>
</dbReference>
<organism evidence="2">
    <name type="scientific">Pararge aegeria</name>
    <name type="common">speckled wood butterfly</name>
    <dbReference type="NCBI Taxonomy" id="116150"/>
    <lineage>
        <taxon>Eukaryota</taxon>
        <taxon>Metazoa</taxon>
        <taxon>Ecdysozoa</taxon>
        <taxon>Arthropoda</taxon>
        <taxon>Hexapoda</taxon>
        <taxon>Insecta</taxon>
        <taxon>Pterygota</taxon>
        <taxon>Neoptera</taxon>
        <taxon>Endopterygota</taxon>
        <taxon>Lepidoptera</taxon>
        <taxon>Glossata</taxon>
        <taxon>Ditrysia</taxon>
        <taxon>Papilionoidea</taxon>
        <taxon>Nymphalidae</taxon>
        <taxon>Satyrinae</taxon>
        <taxon>Satyrini</taxon>
        <taxon>Parargina</taxon>
        <taxon>Pararge</taxon>
    </lineage>
</organism>
<proteinExistence type="predicted"/>
<reference evidence="2" key="2">
    <citation type="submission" date="2013-05" db="EMBL/GenBank/DDBJ databases">
        <authorList>
            <person name="Carter J.-M."/>
            <person name="Baker S.C."/>
            <person name="Pink R."/>
            <person name="Carter D.R.F."/>
            <person name="Collins A."/>
            <person name="Tomlin J."/>
            <person name="Gibbs M."/>
            <person name="Breuker C.J."/>
        </authorList>
    </citation>
    <scope>NUCLEOTIDE SEQUENCE</scope>
    <source>
        <tissue evidence="2">Ovary</tissue>
    </source>
</reference>
<sequence>MAQLFPERTRKQLKQKFKKEERLNGAQIDKALRASVQFDVTLLKEEFAEERAFAAKQAELERERINKEKQ</sequence>
<evidence type="ECO:0000313" key="2">
    <source>
        <dbReference type="EMBL" id="JAA89357.1"/>
    </source>
</evidence>
<dbReference type="PANTHER" id="PTHR22929:SF0">
    <property type="entry name" value="TRANSCRIPTION FACTOR TFIIIB COMPONENT B'' HOMOLOG"/>
    <property type="match status" value="1"/>
</dbReference>
<dbReference type="InterPro" id="IPR039467">
    <property type="entry name" value="TFIIIB_B''_Myb"/>
</dbReference>
<dbReference type="EMBL" id="GAIX01003203">
    <property type="protein sequence ID" value="JAA89357.1"/>
    <property type="molecule type" value="Transcribed_RNA"/>
</dbReference>
<feature type="non-terminal residue" evidence="2">
    <location>
        <position position="70"/>
    </location>
</feature>
<dbReference type="GO" id="GO:0000126">
    <property type="term" value="C:transcription factor TFIIIB complex"/>
    <property type="evidence" value="ECO:0007669"/>
    <property type="project" value="TreeGrafter"/>
</dbReference>
<name>S4PYJ0_9NEOP</name>